<dbReference type="InterPro" id="IPR018775">
    <property type="entry name" value="RlaP"/>
</dbReference>
<protein>
    <submittedName>
        <fullName evidence="1">Nucleotidyltransferase</fullName>
    </submittedName>
</protein>
<dbReference type="Pfam" id="PF10127">
    <property type="entry name" value="RlaP"/>
    <property type="match status" value="1"/>
</dbReference>
<keyword evidence="2" id="KW-1185">Reference proteome</keyword>
<proteinExistence type="predicted"/>
<dbReference type="OrthoDB" id="243791at2"/>
<organism evidence="1 2">
    <name type="scientific">Chitinophaga barathri</name>
    <dbReference type="NCBI Taxonomy" id="1647451"/>
    <lineage>
        <taxon>Bacteria</taxon>
        <taxon>Pseudomonadati</taxon>
        <taxon>Bacteroidota</taxon>
        <taxon>Chitinophagia</taxon>
        <taxon>Chitinophagales</taxon>
        <taxon>Chitinophagaceae</taxon>
        <taxon>Chitinophaga</taxon>
    </lineage>
</organism>
<name>A0A3N4MA03_9BACT</name>
<sequence length="353" mass="40630">MTYEQLMREPQHLLLKCISGSNAYNLNIPGSDTDYKGIFVLPQQELYGMQYTPQVANETNDEVYFEIGRFMELLCKNNPNILELLSTGGANTLFRHPLMDLIRPEDYLSRLCFDTFAGYAKTQISKARGLNKKINKPVAKERMGVLNFCYVLDGNGSLPLTEWLQTNNLRQQDCGLTCLDHFRDTYLLFHGHDIPLKGIVSGESADDVQLTSIPKGIRHRAVMTFNKDGYSVYCREYKEYGIWLEKRNEMRYQATMDHGKQYDAKHMMHTMRLLQMAEEIGKGQGVIVFRHDRDFLLGIRSGKYEFEELMAMVEEKMKTLEGVYAATALPAQPDEQKAEDVLRKIRTAFYAHA</sequence>
<dbReference type="PANTHER" id="PTHR34817:SF1">
    <property type="entry name" value="NUCLEOTIDYLTRANSFERASE"/>
    <property type="match status" value="1"/>
</dbReference>
<dbReference type="PANTHER" id="PTHR34817">
    <property type="entry name" value="NUCLEOTIDYLTRANSFERASE"/>
    <property type="match status" value="1"/>
</dbReference>
<reference evidence="2" key="1">
    <citation type="submission" date="2018-11" db="EMBL/GenBank/DDBJ databases">
        <title>Chitinophaga lutea sp.nov., isolate from arsenic contaminated soil.</title>
        <authorList>
            <person name="Zong Y."/>
        </authorList>
    </citation>
    <scope>NUCLEOTIDE SEQUENCE [LARGE SCALE GENOMIC DNA]</scope>
    <source>
        <strain evidence="2">YLT18</strain>
    </source>
</reference>
<evidence type="ECO:0000313" key="2">
    <source>
        <dbReference type="Proteomes" id="UP000279089"/>
    </source>
</evidence>
<dbReference type="GO" id="GO:0016740">
    <property type="term" value="F:transferase activity"/>
    <property type="evidence" value="ECO:0007669"/>
    <property type="project" value="UniProtKB-KW"/>
</dbReference>
<dbReference type="Proteomes" id="UP000279089">
    <property type="component" value="Unassembled WGS sequence"/>
</dbReference>
<dbReference type="EMBL" id="RMBX01000007">
    <property type="protein sequence ID" value="RPD40562.1"/>
    <property type="molecule type" value="Genomic_DNA"/>
</dbReference>
<accession>A0A3N4MA03</accession>
<gene>
    <name evidence="1" type="ORF">EG028_14780</name>
</gene>
<dbReference type="RefSeq" id="WP_120517121.1">
    <property type="nucleotide sequence ID" value="NZ_QXZY01000008.1"/>
</dbReference>
<evidence type="ECO:0000313" key="1">
    <source>
        <dbReference type="EMBL" id="RPD40562.1"/>
    </source>
</evidence>
<comment type="caution">
    <text evidence="1">The sequence shown here is derived from an EMBL/GenBank/DDBJ whole genome shotgun (WGS) entry which is preliminary data.</text>
</comment>
<dbReference type="AlphaFoldDB" id="A0A3N4MA03"/>
<keyword evidence="1" id="KW-0808">Transferase</keyword>